<accession>A0A318TI57</accession>
<protein>
    <submittedName>
        <fullName evidence="1">Alpha-methylacyl-CoA racemase</fullName>
    </submittedName>
</protein>
<name>A0A318TI57_9BRAD</name>
<dbReference type="Proteomes" id="UP000248148">
    <property type="component" value="Unassembled WGS sequence"/>
</dbReference>
<dbReference type="AlphaFoldDB" id="A0A318TI57"/>
<dbReference type="InterPro" id="IPR003673">
    <property type="entry name" value="CoA-Trfase_fam_III"/>
</dbReference>
<dbReference type="Pfam" id="PF02515">
    <property type="entry name" value="CoA_transf_3"/>
    <property type="match status" value="1"/>
</dbReference>
<dbReference type="EMBL" id="QJTI01000003">
    <property type="protein sequence ID" value="PYF04416.1"/>
    <property type="molecule type" value="Genomic_DNA"/>
</dbReference>
<dbReference type="SUPFAM" id="SSF89796">
    <property type="entry name" value="CoA-transferase family III (CaiB/BaiF)"/>
    <property type="match status" value="1"/>
</dbReference>
<dbReference type="PANTHER" id="PTHR48228:SF5">
    <property type="entry name" value="ALPHA-METHYLACYL-COA RACEMASE"/>
    <property type="match status" value="1"/>
</dbReference>
<gene>
    <name evidence="1" type="ORF">BJ122_10369</name>
</gene>
<dbReference type="Gene3D" id="3.40.50.10540">
    <property type="entry name" value="Crotonobetainyl-coa:carnitine coa-transferase, domain 1"/>
    <property type="match status" value="1"/>
</dbReference>
<organism evidence="1 2">
    <name type="scientific">Rhodopseudomonas faecalis</name>
    <dbReference type="NCBI Taxonomy" id="99655"/>
    <lineage>
        <taxon>Bacteria</taxon>
        <taxon>Pseudomonadati</taxon>
        <taxon>Pseudomonadota</taxon>
        <taxon>Alphaproteobacteria</taxon>
        <taxon>Hyphomicrobiales</taxon>
        <taxon>Nitrobacteraceae</taxon>
        <taxon>Rhodopseudomonas</taxon>
    </lineage>
</organism>
<dbReference type="GO" id="GO:0003824">
    <property type="term" value="F:catalytic activity"/>
    <property type="evidence" value="ECO:0007669"/>
    <property type="project" value="InterPro"/>
</dbReference>
<evidence type="ECO:0000313" key="1">
    <source>
        <dbReference type="EMBL" id="PYF04416.1"/>
    </source>
</evidence>
<keyword evidence="2" id="KW-1185">Reference proteome</keyword>
<comment type="caution">
    <text evidence="1">The sequence shown here is derived from an EMBL/GenBank/DDBJ whole genome shotgun (WGS) entry which is preliminary data.</text>
</comment>
<dbReference type="InterPro" id="IPR050509">
    <property type="entry name" value="CoA-transferase_III"/>
</dbReference>
<evidence type="ECO:0000313" key="2">
    <source>
        <dbReference type="Proteomes" id="UP000248148"/>
    </source>
</evidence>
<dbReference type="OrthoDB" id="9806585at2"/>
<dbReference type="InterPro" id="IPR044855">
    <property type="entry name" value="CoA-Trfase_III_dom3_sf"/>
</dbReference>
<dbReference type="RefSeq" id="WP_110779833.1">
    <property type="nucleotide sequence ID" value="NZ_QJTI01000003.1"/>
</dbReference>
<dbReference type="Gene3D" id="3.30.1540.10">
    <property type="entry name" value="formyl-coa transferase, domain 3"/>
    <property type="match status" value="1"/>
</dbReference>
<dbReference type="InterPro" id="IPR023606">
    <property type="entry name" value="CoA-Trfase_III_dom_1_sf"/>
</dbReference>
<sequence>MTDTLTSSASHPSQAAARSGPLAGLRIVEFAGLGPGPFAAMMLADMGAEVVTLTRGAQQLGLRGGVMMRGRREIVADLKDPQCAAAVLKLLDGADALIEGFRPGVMERLGFGPDVVLARNPRLVYGRMTGWGQSGPLKNAAGHDINYIALTGALAAIGPKDKPAPPLNLVGDYGGGALYLVVGVLAALLEAQRSGQGQVVDAAMCDGAASLMSLFCELAAAKRWKDGRDSNLLDGGAHFYGTYECKDGEFVALGSIEPQFYAELRKLAGLDDPLFDRQMSPKDWPALKEKMAEVFKTKTRAEWCAIMEGTDVCFAPVLSLTEAPHHPHMASRQVFVEHDGITQPAPAPRFSRTPSAIRATESADLAAVTEEWQRAR</sequence>
<dbReference type="PANTHER" id="PTHR48228">
    <property type="entry name" value="SUCCINYL-COA--D-CITRAMALATE COA-TRANSFERASE"/>
    <property type="match status" value="1"/>
</dbReference>
<proteinExistence type="predicted"/>
<reference evidence="1 2" key="1">
    <citation type="submission" date="2018-06" db="EMBL/GenBank/DDBJ databases">
        <title>Genomic Encyclopedia of Archaeal and Bacterial Type Strains, Phase II (KMG-II): from individual species to whole genera.</title>
        <authorList>
            <person name="Goeker M."/>
        </authorList>
    </citation>
    <scope>NUCLEOTIDE SEQUENCE [LARGE SCALE GENOMIC DNA]</scope>
    <source>
        <strain evidence="1 2">JCM 11668</strain>
    </source>
</reference>